<reference evidence="2 3" key="2">
    <citation type="submission" date="2010-08" db="EMBL/GenBank/DDBJ databases">
        <title>The Genome Sequence of Vibrio cholerae strain 2740-80.</title>
        <authorList>
            <consortium name="The Broad Institute Genome Sequencing Platform"/>
            <person name="Colwell R."/>
            <person name="Young S.K."/>
            <person name="Zeng Q."/>
            <person name="Alvarado L."/>
            <person name="Berlin A."/>
            <person name="Chapman S."/>
            <person name="Chen Z."/>
            <person name="Freedman E."/>
            <person name="Gellesch M."/>
            <person name="Goldberg J."/>
            <person name="Griggs A."/>
            <person name="Gujja S."/>
            <person name="Heilman E."/>
            <person name="Heiman D."/>
            <person name="Howarth C."/>
            <person name="Larson L."/>
            <person name="Mehta T."/>
            <person name="Neiman D.N."/>
            <person name="Park D."/>
            <person name="Pearson M."/>
            <person name="Roberts A."/>
            <person name="Saif S."/>
            <person name="Shenoy N."/>
            <person name="Sisk P."/>
            <person name="Stolte C."/>
            <person name="Sykes S."/>
            <person name="White J."/>
            <person name="Yandava C."/>
            <person name="Borodovsky M."/>
            <person name="Heidelberg J."/>
            <person name="Haas B."/>
            <person name="Nusbaum C."/>
            <person name="Birren B."/>
        </authorList>
    </citation>
    <scope>NUCLEOTIDE SEQUENCE [LARGE SCALE GENOMIC DNA]</scope>
    <source>
        <strain evidence="2 3">2740-80</strain>
    </source>
</reference>
<sequence length="383" mass="43563">MNYKSLPNNGSKKAMNTLRARLDKAGTSIQALADYLAMNYSTVQRAVKMNEPPKRRAEEFKEKVEAFFASHGLEGVSGWSKAATNDQPDPQTETNRELELENPMLTQEAMKHFKLFRNPFINDIRAVRDIYMNEDSRYVLAAMKDVARNQGILAVVGDSGAGKSVLRRLLLDELHNDGDISVIQPKIIDKTRATAAGICDAIISDISSEAPKRSMEAKARQVERLLMTAFKGGQRHVLIIEEAHDLTIPVMKYLKRFWELEDGFSKLLGILLVGQTELFHRLDERRHYELREFIRRCMVIEVPPLDNDIEAYLKHKFERAGCEYERIMDDSAVPALKLRLQTRRNQSGSLVYPQVINNLVTKAMNLCASLGEDKVNEDIIKEL</sequence>
<accession>A0A0K9V2T3</accession>
<evidence type="ECO:0000313" key="2">
    <source>
        <dbReference type="EMBL" id="KNA61847.1"/>
    </source>
</evidence>
<dbReference type="InterPro" id="IPR049945">
    <property type="entry name" value="AAA_22"/>
</dbReference>
<dbReference type="PANTHER" id="PTHR35894:SF1">
    <property type="entry name" value="PHOSPHORIBULOKINASE _ URIDINE KINASE FAMILY"/>
    <property type="match status" value="1"/>
</dbReference>
<dbReference type="SUPFAM" id="SSF52540">
    <property type="entry name" value="P-loop containing nucleoside triphosphate hydrolases"/>
    <property type="match status" value="1"/>
</dbReference>
<dbReference type="GO" id="GO:0016887">
    <property type="term" value="F:ATP hydrolysis activity"/>
    <property type="evidence" value="ECO:0007669"/>
    <property type="project" value="InterPro"/>
</dbReference>
<evidence type="ECO:0000259" key="1">
    <source>
        <dbReference type="Pfam" id="PF13401"/>
    </source>
</evidence>
<feature type="domain" description="ORC1/DEAH AAA+ ATPase" evidence="1">
    <location>
        <begin position="148"/>
        <end position="282"/>
    </location>
</feature>
<reference evidence="2 3" key="1">
    <citation type="submission" date="2007-01" db="EMBL/GenBank/DDBJ databases">
        <authorList>
            <person name="Kobayashi T."/>
            <person name="Suzuki M."/>
            <person name="Inoue H."/>
            <person name="Itai R.N."/>
            <person name="Takahashi M."/>
            <person name="Nakanishi H."/>
            <person name="Mori S."/>
            <person name="Nishizawa N.K."/>
        </authorList>
    </citation>
    <scope>NUCLEOTIDE SEQUENCE [LARGE SCALE GENOMIC DNA]</scope>
    <source>
        <strain evidence="2 3">2740-80</strain>
    </source>
</reference>
<gene>
    <name evidence="2" type="ORF">VC274080_021850</name>
</gene>
<dbReference type="Proteomes" id="UP000003017">
    <property type="component" value="Unassembled WGS sequence"/>
</dbReference>
<dbReference type="InterPro" id="IPR027417">
    <property type="entry name" value="P-loop_NTPase"/>
</dbReference>
<proteinExistence type="predicted"/>
<dbReference type="InterPro" id="IPR052026">
    <property type="entry name" value="ExeA_AAA_ATPase_DNA-bind"/>
</dbReference>
<comment type="caution">
    <text evidence="2">The sequence shown here is derived from an EMBL/GenBank/DDBJ whole genome shotgun (WGS) entry which is preliminary data.</text>
</comment>
<dbReference type="PANTHER" id="PTHR35894">
    <property type="entry name" value="GENERAL SECRETION PATHWAY PROTEIN A-RELATED"/>
    <property type="match status" value="1"/>
</dbReference>
<organism evidence="2 3">
    <name type="scientific">Vibrio cholerae 2740-80</name>
    <dbReference type="NCBI Taxonomy" id="412614"/>
    <lineage>
        <taxon>Bacteria</taxon>
        <taxon>Pseudomonadati</taxon>
        <taxon>Pseudomonadota</taxon>
        <taxon>Gammaproteobacteria</taxon>
        <taxon>Vibrionales</taxon>
        <taxon>Vibrionaceae</taxon>
        <taxon>Vibrio</taxon>
    </lineage>
</organism>
<name>A0A0K9V2T3_VIBCL</name>
<dbReference type="Gene3D" id="3.40.50.300">
    <property type="entry name" value="P-loop containing nucleotide triphosphate hydrolases"/>
    <property type="match status" value="1"/>
</dbReference>
<dbReference type="EMBL" id="AAUT02000001">
    <property type="protein sequence ID" value="KNA61847.1"/>
    <property type="molecule type" value="Genomic_DNA"/>
</dbReference>
<evidence type="ECO:0000313" key="3">
    <source>
        <dbReference type="Proteomes" id="UP000003017"/>
    </source>
</evidence>
<protein>
    <submittedName>
        <fullName evidence="2">Eha protein</fullName>
    </submittedName>
</protein>
<dbReference type="Pfam" id="PF13401">
    <property type="entry name" value="AAA_22"/>
    <property type="match status" value="1"/>
</dbReference>
<dbReference type="AlphaFoldDB" id="A0A0K9V2T3"/>